<sequence length="202" mass="23380">MSLEDTTLFVRMKPRIDASLHQVLTLHQLSNLSGDQTIIKRIGHLAVYQIQPTDGSRVQIDIMTIIASIHSIFPKLDIQVVGSVNTVVYVRQPQKRLRPLYIALVWLLLFVGSGLAVMNFHEDVSMRAVHIRLYYLVTGEETLYPLWLQIPYSLGLGIGMVLFFNHFFKKRFNDEPSPLDVEMFNYQQNLDQYVVQKDKHDH</sequence>
<keyword evidence="1" id="KW-0812">Transmembrane</keyword>
<keyword evidence="1" id="KW-1133">Transmembrane helix</keyword>
<evidence type="ECO:0000313" key="4">
    <source>
        <dbReference type="Proteomes" id="UP001418796"/>
    </source>
</evidence>
<dbReference type="InterPro" id="IPR038548">
    <property type="entry name" value="SporV_AA_N_sf"/>
</dbReference>
<feature type="transmembrane region" description="Helical" evidence="1">
    <location>
        <begin position="146"/>
        <end position="168"/>
    </location>
</feature>
<keyword evidence="4" id="KW-1185">Reference proteome</keyword>
<organism evidence="3 4">
    <name type="scientific">Alkalicoccobacillus gibsonii</name>
    <dbReference type="NCBI Taxonomy" id="79881"/>
    <lineage>
        <taxon>Bacteria</taxon>
        <taxon>Bacillati</taxon>
        <taxon>Bacillota</taxon>
        <taxon>Bacilli</taxon>
        <taxon>Bacillales</taxon>
        <taxon>Bacillaceae</taxon>
        <taxon>Alkalicoccobacillus</taxon>
    </lineage>
</organism>
<keyword evidence="1" id="KW-0472">Membrane</keyword>
<name>A0ABU9VK86_9BACI</name>
<comment type="caution">
    <text evidence="3">The sequence shown here is derived from an EMBL/GenBank/DDBJ whole genome shotgun (WGS) entry which is preliminary data.</text>
</comment>
<dbReference type="Pfam" id="PF12164">
    <property type="entry name" value="SporV_AA"/>
    <property type="match status" value="1"/>
</dbReference>
<dbReference type="EMBL" id="JBCITK010000001">
    <property type="protein sequence ID" value="MEN0643331.1"/>
    <property type="molecule type" value="Genomic_DNA"/>
</dbReference>
<dbReference type="RefSeq" id="WP_343130272.1">
    <property type="nucleotide sequence ID" value="NZ_JBCITK010000001.1"/>
</dbReference>
<protein>
    <submittedName>
        <fullName evidence="3">Stage V sporulation protein AA</fullName>
    </submittedName>
</protein>
<evidence type="ECO:0000313" key="3">
    <source>
        <dbReference type="EMBL" id="MEN0643331.1"/>
    </source>
</evidence>
<evidence type="ECO:0000256" key="1">
    <source>
        <dbReference type="SAM" id="Phobius"/>
    </source>
</evidence>
<proteinExistence type="predicted"/>
<evidence type="ECO:0000259" key="2">
    <source>
        <dbReference type="Pfam" id="PF12164"/>
    </source>
</evidence>
<dbReference type="Gene3D" id="2.60.480.10">
    <property type="entry name" value="eubacterium ventriosum atcc domain"/>
    <property type="match status" value="1"/>
</dbReference>
<reference evidence="3 4" key="1">
    <citation type="submission" date="2024-03" db="EMBL/GenBank/DDBJ databases">
        <title>Bacilli Hybrid Assemblies.</title>
        <authorList>
            <person name="Kovac J."/>
        </authorList>
    </citation>
    <scope>NUCLEOTIDE SEQUENCE [LARGE SCALE GENOMIC DNA]</scope>
    <source>
        <strain evidence="3 4">FSL R7-0666</strain>
    </source>
</reference>
<feature type="domain" description="Stage V sporulation protein AA" evidence="2">
    <location>
        <begin position="6"/>
        <end position="92"/>
    </location>
</feature>
<accession>A0ABU9VK86</accession>
<feature type="transmembrane region" description="Helical" evidence="1">
    <location>
        <begin position="100"/>
        <end position="120"/>
    </location>
</feature>
<dbReference type="InterPro" id="IPR021997">
    <property type="entry name" value="SporV_AA"/>
</dbReference>
<dbReference type="Proteomes" id="UP001418796">
    <property type="component" value="Unassembled WGS sequence"/>
</dbReference>
<gene>
    <name evidence="3" type="ORF">MKY91_09255</name>
</gene>